<keyword evidence="2" id="KW-1185">Reference proteome</keyword>
<dbReference type="Proteomes" id="UP000199501">
    <property type="component" value="Unassembled WGS sequence"/>
</dbReference>
<organism evidence="1 2">
    <name type="scientific">Actinokineospora iranica</name>
    <dbReference type="NCBI Taxonomy" id="1271860"/>
    <lineage>
        <taxon>Bacteria</taxon>
        <taxon>Bacillati</taxon>
        <taxon>Actinomycetota</taxon>
        <taxon>Actinomycetes</taxon>
        <taxon>Pseudonocardiales</taxon>
        <taxon>Pseudonocardiaceae</taxon>
        <taxon>Actinokineospora</taxon>
    </lineage>
</organism>
<proteinExistence type="predicted"/>
<gene>
    <name evidence="1" type="ORF">SAMN05216174_11993</name>
</gene>
<reference evidence="2" key="1">
    <citation type="submission" date="2016-10" db="EMBL/GenBank/DDBJ databases">
        <authorList>
            <person name="Varghese N."/>
            <person name="Submissions S."/>
        </authorList>
    </citation>
    <scope>NUCLEOTIDE SEQUENCE [LARGE SCALE GENOMIC DNA]</scope>
    <source>
        <strain evidence="2">IBRC-M 10403</strain>
    </source>
</reference>
<dbReference type="STRING" id="1271860.SAMN05216174_11993"/>
<evidence type="ECO:0000313" key="2">
    <source>
        <dbReference type="Proteomes" id="UP000199501"/>
    </source>
</evidence>
<dbReference type="AlphaFoldDB" id="A0A1G6Y290"/>
<name>A0A1G6Y290_9PSEU</name>
<evidence type="ECO:0000313" key="1">
    <source>
        <dbReference type="EMBL" id="SDD83736.1"/>
    </source>
</evidence>
<dbReference type="EMBL" id="FMZZ01000019">
    <property type="protein sequence ID" value="SDD83736.1"/>
    <property type="molecule type" value="Genomic_DNA"/>
</dbReference>
<sequence length="100" mass="11083">MGSPEWRHEQADAAGRWRASLGQLRDRADNLDASVVLAAREIDRQPTEKAREHYLDMLVKLTHVADGVRALVDGEMERVGVRLESIRNFDPDASGESASG</sequence>
<protein>
    <submittedName>
        <fullName evidence="1">Uncharacterized protein</fullName>
    </submittedName>
</protein>
<accession>A0A1G6Y290</accession>